<organism evidence="2 3">
    <name type="scientific">Altericroceibacterium spongiae</name>
    <dbReference type="NCBI Taxonomy" id="2320269"/>
    <lineage>
        <taxon>Bacteria</taxon>
        <taxon>Pseudomonadati</taxon>
        <taxon>Pseudomonadota</taxon>
        <taxon>Alphaproteobacteria</taxon>
        <taxon>Sphingomonadales</taxon>
        <taxon>Erythrobacteraceae</taxon>
        <taxon>Altericroceibacterium</taxon>
    </lineage>
</organism>
<protein>
    <submittedName>
        <fullName evidence="2">Uncharacterized protein</fullName>
    </submittedName>
</protein>
<sequence length="167" mass="18503">MRLYFRSYQEAFMLNDDRFGGSFETGIDHGAYGDGFYGPNNPTGHSIGDDFGRSSDFNSFNDHYGSTSWSSAMSDDLFSSTQHGRINVMDYDDVSRGTYGDGVIGPNNPTGFDGAHHLVGENELGIRKYHKNNSTYSKLNISDKTLNIIVAIWMTTITTILVIGFLV</sequence>
<keyword evidence="1" id="KW-0472">Membrane</keyword>
<accession>A0A420EAK9</accession>
<dbReference type="EMBL" id="RAPF01000012">
    <property type="protein sequence ID" value="RKF17715.1"/>
    <property type="molecule type" value="Genomic_DNA"/>
</dbReference>
<evidence type="ECO:0000313" key="2">
    <source>
        <dbReference type="EMBL" id="RKF17715.1"/>
    </source>
</evidence>
<keyword evidence="1" id="KW-0812">Transmembrane</keyword>
<dbReference type="Proteomes" id="UP000284395">
    <property type="component" value="Unassembled WGS sequence"/>
</dbReference>
<name>A0A420EAK9_9SPHN</name>
<proteinExistence type="predicted"/>
<reference evidence="2 3" key="1">
    <citation type="submission" date="2018-09" db="EMBL/GenBank/DDBJ databases">
        <title>Altererythrobacter spongiae sp. nov., isolated from a marine sponge.</title>
        <authorList>
            <person name="Zhuang L."/>
            <person name="Luo L."/>
        </authorList>
    </citation>
    <scope>NUCLEOTIDE SEQUENCE [LARGE SCALE GENOMIC DNA]</scope>
    <source>
        <strain evidence="2 3">HN-Y73</strain>
    </source>
</reference>
<evidence type="ECO:0000256" key="1">
    <source>
        <dbReference type="SAM" id="Phobius"/>
    </source>
</evidence>
<feature type="transmembrane region" description="Helical" evidence="1">
    <location>
        <begin position="146"/>
        <end position="166"/>
    </location>
</feature>
<dbReference type="AlphaFoldDB" id="A0A420EAK9"/>
<keyword evidence="3" id="KW-1185">Reference proteome</keyword>
<evidence type="ECO:0000313" key="3">
    <source>
        <dbReference type="Proteomes" id="UP000284395"/>
    </source>
</evidence>
<gene>
    <name evidence="2" type="ORF">D6851_15770</name>
</gene>
<comment type="caution">
    <text evidence="2">The sequence shown here is derived from an EMBL/GenBank/DDBJ whole genome shotgun (WGS) entry which is preliminary data.</text>
</comment>
<keyword evidence="1" id="KW-1133">Transmembrane helix</keyword>